<dbReference type="AlphaFoldDB" id="A0A5A7N1T9"/>
<evidence type="ECO:0000313" key="3">
    <source>
        <dbReference type="Proteomes" id="UP000322084"/>
    </source>
</evidence>
<dbReference type="InterPro" id="IPR036291">
    <property type="entry name" value="NAD(P)-bd_dom_sf"/>
</dbReference>
<dbReference type="Proteomes" id="UP000325187">
    <property type="component" value="Unassembled WGS sequence"/>
</dbReference>
<accession>A0A5A7N1T9</accession>
<evidence type="ECO:0000313" key="2">
    <source>
        <dbReference type="EMBL" id="GER01119.1"/>
    </source>
</evidence>
<dbReference type="Proteomes" id="UP000322084">
    <property type="component" value="Unassembled WGS sequence"/>
</dbReference>
<gene>
    <name evidence="1" type="ORF">JCM17844_05210</name>
    <name evidence="2" type="ORF">JCM17845_17420</name>
</gene>
<evidence type="ECO:0000313" key="4">
    <source>
        <dbReference type="Proteomes" id="UP000325187"/>
    </source>
</evidence>
<dbReference type="EMBL" id="BKCM01000008">
    <property type="protein sequence ID" value="GER01119.1"/>
    <property type="molecule type" value="Genomic_DNA"/>
</dbReference>
<evidence type="ECO:0000313" key="1">
    <source>
        <dbReference type="EMBL" id="GEQ96884.1"/>
    </source>
</evidence>
<protein>
    <recommendedName>
        <fullName evidence="5">SDR family NAD(P)-dependent oxidoreductase</fullName>
    </recommendedName>
</protein>
<dbReference type="Gene3D" id="3.40.50.720">
    <property type="entry name" value="NAD(P)-binding Rossmann-like Domain"/>
    <property type="match status" value="1"/>
</dbReference>
<organism evidence="2 4">
    <name type="scientific">Iodidimonas gelatinilytica</name>
    <dbReference type="NCBI Taxonomy" id="1236966"/>
    <lineage>
        <taxon>Bacteria</taxon>
        <taxon>Pseudomonadati</taxon>
        <taxon>Pseudomonadota</taxon>
        <taxon>Alphaproteobacteria</taxon>
        <taxon>Iodidimonadales</taxon>
        <taxon>Iodidimonadaceae</taxon>
        <taxon>Iodidimonas</taxon>
    </lineage>
</organism>
<dbReference type="EMBL" id="BKCL01000001">
    <property type="protein sequence ID" value="GEQ96884.1"/>
    <property type="molecule type" value="Genomic_DNA"/>
</dbReference>
<dbReference type="SUPFAM" id="SSF51735">
    <property type="entry name" value="NAD(P)-binding Rossmann-fold domains"/>
    <property type="match status" value="1"/>
</dbReference>
<name>A0A5A7N1T9_9PROT</name>
<comment type="caution">
    <text evidence="2">The sequence shown here is derived from an EMBL/GenBank/DDBJ whole genome shotgun (WGS) entry which is preliminary data.</text>
</comment>
<accession>A0A5A7MMK8</accession>
<keyword evidence="4" id="KW-1185">Reference proteome</keyword>
<dbReference type="RefSeq" id="WP_210431199.1">
    <property type="nucleotide sequence ID" value="NZ_BKCL01000001.1"/>
</dbReference>
<sequence>MPGAASYSASKVAVKSYGDALRGAYWGRVKINVICPGFVESRMTEKNRFPMPFLMTSEKAAKIIAKGLARNKGVIAFPFPTAFAMRFLTLLPQALSDAILRQSPKK</sequence>
<proteinExistence type="predicted"/>
<reference evidence="3 4" key="1">
    <citation type="submission" date="2019-09" db="EMBL/GenBank/DDBJ databases">
        <title>NBRP : Genome information of microbial organism related human and environment.</title>
        <authorList>
            <person name="Hattori M."/>
            <person name="Oshima K."/>
            <person name="Inaba H."/>
            <person name="Suda W."/>
            <person name="Sakamoto M."/>
            <person name="Iino T."/>
            <person name="Kitahara M."/>
            <person name="Oshida Y."/>
            <person name="Iida T."/>
            <person name="Kudo T."/>
            <person name="Itoh T."/>
            <person name="Ohkuma M."/>
        </authorList>
    </citation>
    <scope>NUCLEOTIDE SEQUENCE [LARGE SCALE GENOMIC DNA]</scope>
    <source>
        <strain evidence="1 3">Hi-2</strain>
        <strain evidence="2 4">Mie-1</strain>
    </source>
</reference>
<dbReference type="InterPro" id="IPR002347">
    <property type="entry name" value="SDR_fam"/>
</dbReference>
<evidence type="ECO:0008006" key="5">
    <source>
        <dbReference type="Google" id="ProtNLM"/>
    </source>
</evidence>
<dbReference type="Pfam" id="PF00106">
    <property type="entry name" value="adh_short"/>
    <property type="match status" value="1"/>
</dbReference>